<dbReference type="RefSeq" id="WP_352890407.1">
    <property type="nucleotide sequence ID" value="NZ_JBEPIJ010000019.1"/>
</dbReference>
<name>A0ABV2ACQ4_9GAMM</name>
<keyword evidence="4" id="KW-0274">FAD</keyword>
<proteinExistence type="inferred from homology"/>
<keyword evidence="6 8" id="KW-0560">Oxidoreductase</keyword>
<dbReference type="InterPro" id="IPR036188">
    <property type="entry name" value="FAD/NAD-bd_sf"/>
</dbReference>
<reference evidence="8 9" key="1">
    <citation type="submission" date="2024-06" db="EMBL/GenBank/DDBJ databases">
        <authorList>
            <person name="Li Z."/>
            <person name="Jiang Y."/>
        </authorList>
    </citation>
    <scope>NUCLEOTIDE SEQUENCE [LARGE SCALE GENOMIC DNA]</scope>
    <source>
        <strain evidence="8 9">HSW-8</strain>
    </source>
</reference>
<evidence type="ECO:0000313" key="8">
    <source>
        <dbReference type="EMBL" id="MES0875023.1"/>
    </source>
</evidence>
<organism evidence="8 9">
    <name type="scientific">Sinimarinibacterium thermocellulolyticum</name>
    <dbReference type="NCBI Taxonomy" id="3170016"/>
    <lineage>
        <taxon>Bacteria</taxon>
        <taxon>Pseudomonadati</taxon>
        <taxon>Pseudomonadota</taxon>
        <taxon>Gammaproteobacteria</taxon>
        <taxon>Nevskiales</taxon>
        <taxon>Nevskiaceae</taxon>
        <taxon>Sinimarinibacterium</taxon>
    </lineage>
</organism>
<dbReference type="GO" id="GO:0016491">
    <property type="term" value="F:oxidoreductase activity"/>
    <property type="evidence" value="ECO:0007669"/>
    <property type="project" value="UniProtKB-KW"/>
</dbReference>
<dbReference type="EMBL" id="JBEPIJ010000019">
    <property type="protein sequence ID" value="MES0875023.1"/>
    <property type="molecule type" value="Genomic_DNA"/>
</dbReference>
<dbReference type="SUPFAM" id="SSF51905">
    <property type="entry name" value="FAD/NAD(P)-binding domain"/>
    <property type="match status" value="2"/>
</dbReference>
<comment type="cofactor">
    <cofactor evidence="1">
        <name>FAD</name>
        <dbReference type="ChEBI" id="CHEBI:57692"/>
    </cofactor>
</comment>
<protein>
    <submittedName>
        <fullName evidence="8">NAD(P)/FAD-dependent oxidoreductase</fullName>
        <ecNumber evidence="8">1.14.13.-</ecNumber>
    </submittedName>
</protein>
<dbReference type="PANTHER" id="PTHR43098">
    <property type="entry name" value="L-ORNITHINE N(5)-MONOOXYGENASE-RELATED"/>
    <property type="match status" value="1"/>
</dbReference>
<dbReference type="Pfam" id="PF00743">
    <property type="entry name" value="FMO-like"/>
    <property type="match status" value="1"/>
</dbReference>
<dbReference type="Gene3D" id="3.50.50.60">
    <property type="entry name" value="FAD/NAD(P)-binding domain"/>
    <property type="match status" value="3"/>
</dbReference>
<evidence type="ECO:0000256" key="7">
    <source>
        <dbReference type="ARBA" id="ARBA00023033"/>
    </source>
</evidence>
<evidence type="ECO:0000313" key="9">
    <source>
        <dbReference type="Proteomes" id="UP001465331"/>
    </source>
</evidence>
<evidence type="ECO:0000256" key="5">
    <source>
        <dbReference type="ARBA" id="ARBA00022857"/>
    </source>
</evidence>
<evidence type="ECO:0000256" key="3">
    <source>
        <dbReference type="ARBA" id="ARBA00022630"/>
    </source>
</evidence>
<keyword evidence="5" id="KW-0521">NADP</keyword>
<gene>
    <name evidence="8" type="ORF">ABSH63_13540</name>
</gene>
<evidence type="ECO:0000256" key="6">
    <source>
        <dbReference type="ARBA" id="ARBA00023002"/>
    </source>
</evidence>
<evidence type="ECO:0000256" key="1">
    <source>
        <dbReference type="ARBA" id="ARBA00001974"/>
    </source>
</evidence>
<comment type="similarity">
    <text evidence="2">Belongs to the FAD-binding monooxygenase family.</text>
</comment>
<dbReference type="EC" id="1.14.13.-" evidence="8"/>
<dbReference type="Proteomes" id="UP001465331">
    <property type="component" value="Unassembled WGS sequence"/>
</dbReference>
<dbReference type="InterPro" id="IPR020946">
    <property type="entry name" value="Flavin_mOase-like"/>
</dbReference>
<comment type="caution">
    <text evidence="8">The sequence shown here is derived from an EMBL/GenBank/DDBJ whole genome shotgun (WGS) entry which is preliminary data.</text>
</comment>
<dbReference type="InterPro" id="IPR050775">
    <property type="entry name" value="FAD-binding_Monooxygenases"/>
</dbReference>
<evidence type="ECO:0000256" key="4">
    <source>
        <dbReference type="ARBA" id="ARBA00022827"/>
    </source>
</evidence>
<dbReference type="PANTHER" id="PTHR43098:SF3">
    <property type="entry name" value="L-ORNITHINE N(5)-MONOOXYGENASE-RELATED"/>
    <property type="match status" value="1"/>
</dbReference>
<keyword evidence="9" id="KW-1185">Reference proteome</keyword>
<keyword evidence="7" id="KW-0503">Monooxygenase</keyword>
<sequence length="548" mass="61777">MTEREQVQAAGRATGVRSTDYDALVIGAGLSGLYQVYRLREAGLSVLALEAGADIGGTWFWNRYPGARVDSPCYVYQYWFSRELHEQWSWSERFPDQAELERYIHFIADRCGLRPHVRLKTRVTAAHYDERLARWHVTTEGGETLTARFLISCAGMLSAPIENLFPGQDRFRGQIFHTARWPREPVELRGKRVGVIGNGASGIQVIQTIAPEVAQLKVFQRTPQYTIRINNPRFTDADRAAWRARYDALRERVNRTFAGFDFDFERGGYHDTPADQRRAVLEELWQDGSLAFWVGGYPEVLLDPSVSADFTEFVRAKMRARIRKPEVAARLIPTRYGFGTRRVPLESHYLETFDLDHVELVDVAEAPIQGISERGVVTRAGEHPLDVLILATGFDASTGALTRIDIRGRGGLALADKWQRDIRTAMGLQVHGFPNLFMIGAPLAPSAAFCNMTTCLQQQVDWITDTILHVLGDGRRSIEATAEKEASWLAHHEELANATLVVKTDSWYTGSNVAGKQRRLLTYVGGAHTYRQLCDEERAQGYPGFTIM</sequence>
<accession>A0ABV2ACQ4</accession>
<evidence type="ECO:0000256" key="2">
    <source>
        <dbReference type="ARBA" id="ARBA00010139"/>
    </source>
</evidence>
<keyword evidence="3" id="KW-0285">Flavoprotein</keyword>